<dbReference type="GO" id="GO:0042981">
    <property type="term" value="P:regulation of apoptotic process"/>
    <property type="evidence" value="ECO:0007669"/>
    <property type="project" value="TreeGrafter"/>
</dbReference>
<name>K1QGB0_MAGGI</name>
<dbReference type="SMART" id="SM00266">
    <property type="entry name" value="CAD"/>
    <property type="match status" value="1"/>
</dbReference>
<dbReference type="Gene3D" id="3.10.20.10">
    <property type="match status" value="1"/>
</dbReference>
<dbReference type="InParanoid" id="K1QGB0"/>
<dbReference type="Pfam" id="PF02017">
    <property type="entry name" value="CIDE-N"/>
    <property type="match status" value="1"/>
</dbReference>
<sequence>MRKDGEKFKQNNRQHNYFRTATNERNESEEIPVEKIEIVYSKNFFGLRGMDGHRSLTRDQFSLGTRYYTCNTMKIFKVWNVNKTSGSLLGAQKLEELKMKVESKFEISSSEFHISLSDGCKVEDEDAFQLLSSGTELFVLTTGQSRLTGAPSSSLNDSDFSSSSTSPRTNLLSLVENIRKRKTSLNIKNILDVT</sequence>
<organism evidence="3">
    <name type="scientific">Magallana gigas</name>
    <name type="common">Pacific oyster</name>
    <name type="synonym">Crassostrea gigas</name>
    <dbReference type="NCBI Taxonomy" id="29159"/>
    <lineage>
        <taxon>Eukaryota</taxon>
        <taxon>Metazoa</taxon>
        <taxon>Spiralia</taxon>
        <taxon>Lophotrochozoa</taxon>
        <taxon>Mollusca</taxon>
        <taxon>Bivalvia</taxon>
        <taxon>Autobranchia</taxon>
        <taxon>Pteriomorphia</taxon>
        <taxon>Ostreida</taxon>
        <taxon>Ostreoidea</taxon>
        <taxon>Ostreidae</taxon>
        <taxon>Magallana</taxon>
    </lineage>
</organism>
<keyword evidence="1" id="KW-0053">Apoptosis</keyword>
<dbReference type="SUPFAM" id="SSF54277">
    <property type="entry name" value="CAD &amp; PB1 domains"/>
    <property type="match status" value="1"/>
</dbReference>
<evidence type="ECO:0000313" key="3">
    <source>
        <dbReference type="EMBL" id="EKC27875.1"/>
    </source>
</evidence>
<reference evidence="3" key="1">
    <citation type="journal article" date="2012" name="Nature">
        <title>The oyster genome reveals stress adaptation and complexity of shell formation.</title>
        <authorList>
            <person name="Zhang G."/>
            <person name="Fang X."/>
            <person name="Guo X."/>
            <person name="Li L."/>
            <person name="Luo R."/>
            <person name="Xu F."/>
            <person name="Yang P."/>
            <person name="Zhang L."/>
            <person name="Wang X."/>
            <person name="Qi H."/>
            <person name="Xiong Z."/>
            <person name="Que H."/>
            <person name="Xie Y."/>
            <person name="Holland P.W."/>
            <person name="Paps J."/>
            <person name="Zhu Y."/>
            <person name="Wu F."/>
            <person name="Chen Y."/>
            <person name="Wang J."/>
            <person name="Peng C."/>
            <person name="Meng J."/>
            <person name="Yang L."/>
            <person name="Liu J."/>
            <person name="Wen B."/>
            <person name="Zhang N."/>
            <person name="Huang Z."/>
            <person name="Zhu Q."/>
            <person name="Feng Y."/>
            <person name="Mount A."/>
            <person name="Hedgecock D."/>
            <person name="Xu Z."/>
            <person name="Liu Y."/>
            <person name="Domazet-Loso T."/>
            <person name="Du Y."/>
            <person name="Sun X."/>
            <person name="Zhang S."/>
            <person name="Liu B."/>
            <person name="Cheng P."/>
            <person name="Jiang X."/>
            <person name="Li J."/>
            <person name="Fan D."/>
            <person name="Wang W."/>
            <person name="Fu W."/>
            <person name="Wang T."/>
            <person name="Wang B."/>
            <person name="Zhang J."/>
            <person name="Peng Z."/>
            <person name="Li Y."/>
            <person name="Li N."/>
            <person name="Wang J."/>
            <person name="Chen M."/>
            <person name="He Y."/>
            <person name="Tan F."/>
            <person name="Song X."/>
            <person name="Zheng Q."/>
            <person name="Huang R."/>
            <person name="Yang H."/>
            <person name="Du X."/>
            <person name="Chen L."/>
            <person name="Yang M."/>
            <person name="Gaffney P.M."/>
            <person name="Wang S."/>
            <person name="Luo L."/>
            <person name="She Z."/>
            <person name="Ming Y."/>
            <person name="Huang W."/>
            <person name="Zhang S."/>
            <person name="Huang B."/>
            <person name="Zhang Y."/>
            <person name="Qu T."/>
            <person name="Ni P."/>
            <person name="Miao G."/>
            <person name="Wang J."/>
            <person name="Wang Q."/>
            <person name="Steinberg C.E."/>
            <person name="Wang H."/>
            <person name="Li N."/>
            <person name="Qian L."/>
            <person name="Zhang G."/>
            <person name="Li Y."/>
            <person name="Yang H."/>
            <person name="Liu X."/>
            <person name="Wang J."/>
            <person name="Yin Y."/>
            <person name="Wang J."/>
        </authorList>
    </citation>
    <scope>NUCLEOTIDE SEQUENCE [LARGE SCALE GENOMIC DNA]</scope>
    <source>
        <strain evidence="3">05x7-T-G4-1.051#20</strain>
    </source>
</reference>
<dbReference type="InterPro" id="IPR003508">
    <property type="entry name" value="CIDE-N_dom"/>
</dbReference>
<dbReference type="EMBL" id="JH816091">
    <property type="protein sequence ID" value="EKC27875.1"/>
    <property type="molecule type" value="Genomic_DNA"/>
</dbReference>
<dbReference type="PANTHER" id="PTHR12306">
    <property type="entry name" value="CELL DEATH ACTIVATOR CIDE"/>
    <property type="match status" value="1"/>
</dbReference>
<dbReference type="GO" id="GO:0006915">
    <property type="term" value="P:apoptotic process"/>
    <property type="evidence" value="ECO:0007669"/>
    <property type="project" value="UniProtKB-UniRule"/>
</dbReference>
<dbReference type="PANTHER" id="PTHR12306:SF15">
    <property type="entry name" value="DNAATION FACTOR-RELATED PROTEIN 1, ISOFORM B-RELATED"/>
    <property type="match status" value="1"/>
</dbReference>
<gene>
    <name evidence="3" type="ORF">CGI_10022659</name>
</gene>
<evidence type="ECO:0000256" key="2">
    <source>
        <dbReference type="SAM" id="MobiDB-lite"/>
    </source>
</evidence>
<evidence type="ECO:0000256" key="1">
    <source>
        <dbReference type="ARBA" id="ARBA00022703"/>
    </source>
</evidence>
<dbReference type="AlphaFoldDB" id="K1QGB0"/>
<dbReference type="PROSITE" id="PS51135">
    <property type="entry name" value="CIDE_N"/>
    <property type="match status" value="1"/>
</dbReference>
<dbReference type="HOGENOM" id="CLU_1403691_0_0_1"/>
<feature type="compositionally biased region" description="Low complexity" evidence="2">
    <location>
        <begin position="151"/>
        <end position="168"/>
    </location>
</feature>
<protein>
    <submittedName>
        <fullName evidence="3">Uncharacterized protein</fullName>
    </submittedName>
</protein>
<accession>K1QGB0</accession>
<proteinExistence type="predicted"/>
<feature type="region of interest" description="Disordered" evidence="2">
    <location>
        <begin position="147"/>
        <end position="168"/>
    </location>
</feature>